<accession>A0A081AZ52</accession>
<proteinExistence type="predicted"/>
<dbReference type="AlphaFoldDB" id="A0A081AZ52"/>
<comment type="caution">
    <text evidence="1">The sequence shown here is derived from an EMBL/GenBank/DDBJ whole genome shotgun (WGS) entry which is preliminary data.</text>
</comment>
<organism evidence="1 2">
    <name type="scientific">Phytophthora nicotianae P1976</name>
    <dbReference type="NCBI Taxonomy" id="1317066"/>
    <lineage>
        <taxon>Eukaryota</taxon>
        <taxon>Sar</taxon>
        <taxon>Stramenopiles</taxon>
        <taxon>Oomycota</taxon>
        <taxon>Peronosporomycetes</taxon>
        <taxon>Peronosporales</taxon>
        <taxon>Peronosporaceae</taxon>
        <taxon>Phytophthora</taxon>
    </lineage>
</organism>
<evidence type="ECO:0000313" key="1">
    <source>
        <dbReference type="EMBL" id="ETO84163.1"/>
    </source>
</evidence>
<reference evidence="1 2" key="1">
    <citation type="submission" date="2013-11" db="EMBL/GenBank/DDBJ databases">
        <title>The Genome Sequence of Phytophthora parasitica P1976.</title>
        <authorList>
            <consortium name="The Broad Institute Genomics Platform"/>
            <person name="Russ C."/>
            <person name="Tyler B."/>
            <person name="Panabieres F."/>
            <person name="Shan W."/>
            <person name="Tripathy S."/>
            <person name="Grunwald N."/>
            <person name="Machado M."/>
            <person name="Johnson C.S."/>
            <person name="Walker B."/>
            <person name="Young S."/>
            <person name="Zeng Q."/>
            <person name="Gargeya S."/>
            <person name="Fitzgerald M."/>
            <person name="Haas B."/>
            <person name="Abouelleil A."/>
            <person name="Allen A.W."/>
            <person name="Alvarado L."/>
            <person name="Arachchi H.M."/>
            <person name="Berlin A.M."/>
            <person name="Chapman S.B."/>
            <person name="Gainer-Dewar J."/>
            <person name="Goldberg J."/>
            <person name="Griggs A."/>
            <person name="Gujja S."/>
            <person name="Hansen M."/>
            <person name="Howarth C."/>
            <person name="Imamovic A."/>
            <person name="Ireland A."/>
            <person name="Larimer J."/>
            <person name="McCowan C."/>
            <person name="Murphy C."/>
            <person name="Pearson M."/>
            <person name="Poon T.W."/>
            <person name="Priest M."/>
            <person name="Roberts A."/>
            <person name="Saif S."/>
            <person name="Shea T."/>
            <person name="Sisk P."/>
            <person name="Sykes S."/>
            <person name="Wortman J."/>
            <person name="Nusbaum C."/>
            <person name="Birren B."/>
        </authorList>
    </citation>
    <scope>NUCLEOTIDE SEQUENCE [LARGE SCALE GENOMIC DNA]</scope>
    <source>
        <strain evidence="1 2">P1976</strain>
    </source>
</reference>
<name>A0A081AZ52_PHYNI</name>
<sequence>MEDIDIGRNNVIRLAYEGLECHLSEVCILCSNRVWRTCPAFGAGREYVSGLAFVVVILHQENPQ</sequence>
<dbReference type="EMBL" id="ANJA01000351">
    <property type="protein sequence ID" value="ETO84163.1"/>
    <property type="molecule type" value="Genomic_DNA"/>
</dbReference>
<gene>
    <name evidence="1" type="ORF">F444_01895</name>
</gene>
<protein>
    <submittedName>
        <fullName evidence="1">Uncharacterized protein</fullName>
    </submittedName>
</protein>
<evidence type="ECO:0000313" key="2">
    <source>
        <dbReference type="Proteomes" id="UP000028582"/>
    </source>
</evidence>
<dbReference type="Proteomes" id="UP000028582">
    <property type="component" value="Unassembled WGS sequence"/>
</dbReference>